<feature type="binding site" evidence="9">
    <location>
        <position position="98"/>
    </location>
    <ligand>
        <name>iminosuccinate</name>
        <dbReference type="ChEBI" id="CHEBI:77875"/>
    </ligand>
</feature>
<evidence type="ECO:0000256" key="3">
    <source>
        <dbReference type="ARBA" id="ARBA00022485"/>
    </source>
</evidence>
<dbReference type="GO" id="GO:0008987">
    <property type="term" value="F:quinolinate synthetase A activity"/>
    <property type="evidence" value="ECO:0007669"/>
    <property type="project" value="UniProtKB-UniRule"/>
</dbReference>
<dbReference type="PANTHER" id="PTHR30573:SF0">
    <property type="entry name" value="QUINOLINATE SYNTHASE, CHLOROPLASTIC"/>
    <property type="match status" value="1"/>
</dbReference>
<dbReference type="NCBIfam" id="TIGR00550">
    <property type="entry name" value="nadA"/>
    <property type="match status" value="1"/>
</dbReference>
<feature type="binding site" evidence="9">
    <location>
        <begin position="169"/>
        <end position="171"/>
    </location>
    <ligand>
        <name>iminosuccinate</name>
        <dbReference type="ChEBI" id="CHEBI:77875"/>
    </ligand>
</feature>
<dbReference type="InterPro" id="IPR036094">
    <property type="entry name" value="NadA_sf"/>
</dbReference>
<comment type="catalytic activity">
    <reaction evidence="9">
        <text>iminosuccinate + dihydroxyacetone phosphate = quinolinate + phosphate + 2 H2O + H(+)</text>
        <dbReference type="Rhea" id="RHEA:25888"/>
        <dbReference type="ChEBI" id="CHEBI:15377"/>
        <dbReference type="ChEBI" id="CHEBI:15378"/>
        <dbReference type="ChEBI" id="CHEBI:29959"/>
        <dbReference type="ChEBI" id="CHEBI:43474"/>
        <dbReference type="ChEBI" id="CHEBI:57642"/>
        <dbReference type="ChEBI" id="CHEBI:77875"/>
        <dbReference type="EC" id="2.5.1.72"/>
    </reaction>
</comment>
<dbReference type="EC" id="2.5.1.72" evidence="2 9"/>
<keyword evidence="5 9" id="KW-0808">Transferase</keyword>
<feature type="binding site" evidence="9">
    <location>
        <begin position="255"/>
        <end position="257"/>
    </location>
    <ligand>
        <name>iminosuccinate</name>
        <dbReference type="ChEBI" id="CHEBI:77875"/>
    </ligand>
</feature>
<comment type="caution">
    <text evidence="11">The sequence shown here is derived from an EMBL/GenBank/DDBJ whole genome shotgun (WGS) entry which is preliminary data.</text>
</comment>
<comment type="cofactor">
    <cofactor evidence="9">
        <name>[4Fe-4S] cluster</name>
        <dbReference type="ChEBI" id="CHEBI:49883"/>
    </cofactor>
    <text evidence="9">Binds 1 [4Fe-4S] cluster per subunit.</text>
</comment>
<dbReference type="GO" id="GO:0051539">
    <property type="term" value="F:4 iron, 4 sulfur cluster binding"/>
    <property type="evidence" value="ECO:0007669"/>
    <property type="project" value="UniProtKB-KW"/>
</dbReference>
<comment type="similarity">
    <text evidence="9">Belongs to the quinolinate synthase family. Type 2 subfamily.</text>
</comment>
<dbReference type="GO" id="GO:0046872">
    <property type="term" value="F:metal ion binding"/>
    <property type="evidence" value="ECO:0007669"/>
    <property type="project" value="UniProtKB-KW"/>
</dbReference>
<dbReference type="AlphaFoldDB" id="A0A2T5GDR6"/>
<reference evidence="11 12" key="1">
    <citation type="submission" date="2017-08" db="EMBL/GenBank/DDBJ databases">
        <title>Burning lignite coal seam in the remote Altai Mountains harbors a hydrogen-driven thermophilic microbial community.</title>
        <authorList>
            <person name="Kadnikov V.V."/>
            <person name="Mardanov A.V."/>
            <person name="Ivasenko D."/>
            <person name="Beletsky A.V."/>
            <person name="Karnachuk O.V."/>
            <person name="Ravin N.V."/>
        </authorList>
    </citation>
    <scope>NUCLEOTIDE SEQUENCE [LARGE SCALE GENOMIC DNA]</scope>
    <source>
        <strain evidence="11">AL33</strain>
    </source>
</reference>
<dbReference type="GO" id="GO:0005829">
    <property type="term" value="C:cytosol"/>
    <property type="evidence" value="ECO:0007669"/>
    <property type="project" value="TreeGrafter"/>
</dbReference>
<feature type="binding site" evidence="9">
    <location>
        <position position="186"/>
    </location>
    <ligand>
        <name>iminosuccinate</name>
        <dbReference type="ChEBI" id="CHEBI:77875"/>
    </ligand>
</feature>
<dbReference type="Gene3D" id="3.40.50.10800">
    <property type="entry name" value="NadA-like"/>
    <property type="match status" value="3"/>
</dbReference>
<feature type="binding site" evidence="9">
    <location>
        <position position="272"/>
    </location>
    <ligand>
        <name>iminosuccinate</name>
        <dbReference type="ChEBI" id="CHEBI:77875"/>
    </ligand>
</feature>
<evidence type="ECO:0000256" key="5">
    <source>
        <dbReference type="ARBA" id="ARBA00022679"/>
    </source>
</evidence>
<dbReference type="SUPFAM" id="SSF142754">
    <property type="entry name" value="NadA-like"/>
    <property type="match status" value="1"/>
</dbReference>
<feature type="binding site" evidence="9">
    <location>
        <position position="143"/>
    </location>
    <ligand>
        <name>[4Fe-4S] cluster</name>
        <dbReference type="ChEBI" id="CHEBI:49883"/>
    </ligand>
</feature>
<proteinExistence type="inferred from homology"/>
<evidence type="ECO:0000256" key="2">
    <source>
        <dbReference type="ARBA" id="ARBA00012669"/>
    </source>
</evidence>
<dbReference type="UniPathway" id="UPA00253">
    <property type="reaction ID" value="UER00327"/>
</dbReference>
<comment type="pathway">
    <text evidence="1 9">Cofactor biosynthesis; NAD(+) biosynthesis; quinolinate from iminoaspartate: step 1/1.</text>
</comment>
<dbReference type="Pfam" id="PF02445">
    <property type="entry name" value="NadA"/>
    <property type="match status" value="1"/>
</dbReference>
<comment type="subcellular location">
    <subcellularLocation>
        <location evidence="9">Cytoplasm</location>
    </subcellularLocation>
</comment>
<dbReference type="Proteomes" id="UP000244180">
    <property type="component" value="Unassembled WGS sequence"/>
</dbReference>
<evidence type="ECO:0000256" key="7">
    <source>
        <dbReference type="ARBA" id="ARBA00023004"/>
    </source>
</evidence>
<comment type="function">
    <text evidence="9">Catalyzes the condensation of iminoaspartate with dihydroxyacetone phosphate to form quinolinate.</text>
</comment>
<keyword evidence="4 9" id="KW-0662">Pyridine nucleotide biosynthesis</keyword>
<evidence type="ECO:0000313" key="12">
    <source>
        <dbReference type="Proteomes" id="UP000244180"/>
    </source>
</evidence>
<evidence type="ECO:0000313" key="11">
    <source>
        <dbReference type="EMBL" id="PTQ54336.1"/>
    </source>
</evidence>
<keyword evidence="6 9" id="KW-0479">Metal-binding</keyword>
<evidence type="ECO:0000256" key="8">
    <source>
        <dbReference type="ARBA" id="ARBA00023014"/>
    </source>
</evidence>
<organism evidence="11 12">
    <name type="scientific">Hydrogenibacillus schlegelii</name>
    <name type="common">Bacillus schlegelii</name>
    <dbReference type="NCBI Taxonomy" id="1484"/>
    <lineage>
        <taxon>Bacteria</taxon>
        <taxon>Bacillati</taxon>
        <taxon>Bacillota</taxon>
        <taxon>Bacilli</taxon>
        <taxon>Bacillales</taxon>
        <taxon>Bacillales Family X. Incertae Sedis</taxon>
        <taxon>Hydrogenibacillus</taxon>
    </lineage>
</organism>
<keyword evidence="3 9" id="KW-0004">4Fe-4S</keyword>
<dbReference type="GO" id="GO:0034628">
    <property type="term" value="P:'de novo' NAD+ biosynthetic process from L-aspartate"/>
    <property type="evidence" value="ECO:0007669"/>
    <property type="project" value="TreeGrafter"/>
</dbReference>
<dbReference type="PANTHER" id="PTHR30573">
    <property type="entry name" value="QUINOLINATE SYNTHETASE A"/>
    <property type="match status" value="1"/>
</dbReference>
<keyword evidence="8 9" id="KW-0411">Iron-sulfur</keyword>
<keyword evidence="9" id="KW-0963">Cytoplasm</keyword>
<evidence type="ECO:0000256" key="6">
    <source>
        <dbReference type="ARBA" id="ARBA00022723"/>
    </source>
</evidence>
<dbReference type="HAMAP" id="MF_00568">
    <property type="entry name" value="NadA_type2"/>
    <property type="match status" value="1"/>
</dbReference>
<dbReference type="NCBIfam" id="NF006879">
    <property type="entry name" value="PRK09375.1-4"/>
    <property type="match status" value="1"/>
</dbReference>
<evidence type="ECO:0000256" key="4">
    <source>
        <dbReference type="ARBA" id="ARBA00022642"/>
    </source>
</evidence>
<sequence>MTWNDEFHPSDHRGRPPGGGRSVREERKMAIEAESVAALYEQLKRRLADVYPDAELFLKAELAYEINRLKKEKNALILGHNYMEPALYHAVPDLVGDSLELARRAAETDRPIIVFLGVHFMAETAKILNPDKTVLIPALGAGCSLAESLTADDVRRLKAAYPGAPVVAYVNTSAEVKAESEICCTSSNAARVVASLDAETVIFIPDQYLAANVAREVPDKTIVAWTGRCIVHEQFSVEDVTAARRQFPDVVVLAHPECPPDVVAAADFSGSTAAMIRFVREHPARRVMLLTECAMGDNIAAENPDKEILRLSCRRCPYMQMITLEATLEALRELRYPVEVPEPVRSRARRALERMLAIA</sequence>
<dbReference type="InterPro" id="IPR003473">
    <property type="entry name" value="NadA"/>
</dbReference>
<evidence type="ECO:0000256" key="9">
    <source>
        <dbReference type="HAMAP-Rule" id="MF_00568"/>
    </source>
</evidence>
<feature type="binding site" evidence="9">
    <location>
        <position position="229"/>
    </location>
    <ligand>
        <name>[4Fe-4S] cluster</name>
        <dbReference type="ChEBI" id="CHEBI:49883"/>
    </ligand>
</feature>
<feature type="compositionally biased region" description="Basic and acidic residues" evidence="10">
    <location>
        <begin position="1"/>
        <end position="14"/>
    </location>
</feature>
<feature type="binding site" evidence="9">
    <location>
        <position position="316"/>
    </location>
    <ligand>
        <name>[4Fe-4S] cluster</name>
        <dbReference type="ChEBI" id="CHEBI:49883"/>
    </ligand>
</feature>
<protein>
    <recommendedName>
        <fullName evidence="2 9">Quinolinate synthase</fullName>
        <ecNumber evidence="2 9">2.5.1.72</ecNumber>
    </recommendedName>
</protein>
<feature type="binding site" evidence="9">
    <location>
        <position position="80"/>
    </location>
    <ligand>
        <name>iminosuccinate</name>
        <dbReference type="ChEBI" id="CHEBI:77875"/>
    </ligand>
</feature>
<name>A0A2T5GDR6_HYDSH</name>
<dbReference type="InterPro" id="IPR023066">
    <property type="entry name" value="Quinolinate_synth_type2"/>
</dbReference>
<gene>
    <name evidence="9" type="primary">nadA</name>
    <name evidence="11" type="ORF">HSCHL_0255</name>
</gene>
<feature type="region of interest" description="Disordered" evidence="10">
    <location>
        <begin position="1"/>
        <end position="24"/>
    </location>
</feature>
<keyword evidence="7 9" id="KW-0408">Iron</keyword>
<dbReference type="EMBL" id="PEBV01000004">
    <property type="protein sequence ID" value="PTQ54336.1"/>
    <property type="molecule type" value="Genomic_DNA"/>
</dbReference>
<evidence type="ECO:0000256" key="1">
    <source>
        <dbReference type="ARBA" id="ARBA00005065"/>
    </source>
</evidence>
<accession>A0A2T5GDR6</accession>
<dbReference type="NCBIfam" id="NF006878">
    <property type="entry name" value="PRK09375.1-2"/>
    <property type="match status" value="1"/>
</dbReference>
<evidence type="ECO:0000256" key="10">
    <source>
        <dbReference type="SAM" id="MobiDB-lite"/>
    </source>
</evidence>